<evidence type="ECO:0000256" key="1">
    <source>
        <dbReference type="SAM" id="Phobius"/>
    </source>
</evidence>
<feature type="transmembrane region" description="Helical" evidence="1">
    <location>
        <begin position="100"/>
        <end position="121"/>
    </location>
</feature>
<dbReference type="Proteomes" id="UP000479639">
    <property type="component" value="Unassembled WGS sequence"/>
</dbReference>
<reference evidence="2 3" key="1">
    <citation type="submission" date="2019-09" db="EMBL/GenBank/DDBJ databases">
        <title>Whole genome shotgun sequencing (WGS) of Ellagibacter isourolithinifaciens DSM 104140(T) and Adlercreutzia muris DSM 29508(T).</title>
        <authorList>
            <person name="Stoll D.A."/>
            <person name="Danylec N."/>
            <person name="Huch M."/>
        </authorList>
    </citation>
    <scope>NUCLEOTIDE SEQUENCE [LARGE SCALE GENOMIC DNA]</scope>
    <source>
        <strain evidence="2 3">DSM 29508</strain>
    </source>
</reference>
<keyword evidence="3" id="KW-1185">Reference proteome</keyword>
<dbReference type="EMBL" id="WAJS01000033">
    <property type="protein sequence ID" value="KAB1641996.1"/>
    <property type="molecule type" value="Genomic_DNA"/>
</dbReference>
<evidence type="ECO:0000313" key="3">
    <source>
        <dbReference type="Proteomes" id="UP000479639"/>
    </source>
</evidence>
<protein>
    <submittedName>
        <fullName evidence="2">Uncharacterized protein</fullName>
    </submittedName>
</protein>
<sequence>MVSNTDEMNLKCALGKAQSRCRLIRVACMVFAGVYALIWIAATVLALMGGNGLGSTSAVFYSVLHGALFLAMLLIFIALFGDVVARGVPLSVKQADRLRLIALLALALFFVDLAFDIVAVYQVSEPLDATFDINGGESANTINLNVV</sequence>
<keyword evidence="1" id="KW-1133">Transmembrane helix</keyword>
<feature type="transmembrane region" description="Helical" evidence="1">
    <location>
        <begin position="26"/>
        <end position="47"/>
    </location>
</feature>
<dbReference type="AlphaFoldDB" id="A0A7C8BRQ2"/>
<dbReference type="RefSeq" id="WP_151431623.1">
    <property type="nucleotide sequence ID" value="NZ_JANJZI010000011.1"/>
</dbReference>
<feature type="transmembrane region" description="Helical" evidence="1">
    <location>
        <begin position="59"/>
        <end position="80"/>
    </location>
</feature>
<comment type="caution">
    <text evidence="2">The sequence shown here is derived from an EMBL/GenBank/DDBJ whole genome shotgun (WGS) entry which is preliminary data.</text>
</comment>
<evidence type="ECO:0000313" key="2">
    <source>
        <dbReference type="EMBL" id="KAB1641996.1"/>
    </source>
</evidence>
<gene>
    <name evidence="2" type="ORF">F8D48_09670</name>
</gene>
<keyword evidence="1" id="KW-0812">Transmembrane</keyword>
<keyword evidence="1" id="KW-0472">Membrane</keyword>
<accession>A0A7C8BRQ2</accession>
<name>A0A7C8BRQ2_9ACTN</name>
<proteinExistence type="predicted"/>
<organism evidence="2 3">
    <name type="scientific">Adlercreutzia muris</name>
    <dbReference type="NCBI Taxonomy" id="1796610"/>
    <lineage>
        <taxon>Bacteria</taxon>
        <taxon>Bacillati</taxon>
        <taxon>Actinomycetota</taxon>
        <taxon>Coriobacteriia</taxon>
        <taxon>Eggerthellales</taxon>
        <taxon>Eggerthellaceae</taxon>
        <taxon>Adlercreutzia</taxon>
    </lineage>
</organism>